<comment type="caution">
    <text evidence="1">The sequence shown here is derived from an EMBL/GenBank/DDBJ whole genome shotgun (WGS) entry which is preliminary data.</text>
</comment>
<dbReference type="EMBL" id="CAICTM010001166">
    <property type="protein sequence ID" value="CAB9521150.1"/>
    <property type="molecule type" value="Genomic_DNA"/>
</dbReference>
<dbReference type="InterPro" id="IPR036514">
    <property type="entry name" value="SGNH_hydro_sf"/>
</dbReference>
<keyword evidence="2" id="KW-1185">Reference proteome</keyword>
<dbReference type="AlphaFoldDB" id="A0A9N8EMB2"/>
<dbReference type="Gene3D" id="3.40.50.1110">
    <property type="entry name" value="SGNH hydrolase"/>
    <property type="match status" value="1"/>
</dbReference>
<organism evidence="1 2">
    <name type="scientific">Seminavis robusta</name>
    <dbReference type="NCBI Taxonomy" id="568900"/>
    <lineage>
        <taxon>Eukaryota</taxon>
        <taxon>Sar</taxon>
        <taxon>Stramenopiles</taxon>
        <taxon>Ochrophyta</taxon>
        <taxon>Bacillariophyta</taxon>
        <taxon>Bacillariophyceae</taxon>
        <taxon>Bacillariophycidae</taxon>
        <taxon>Naviculales</taxon>
        <taxon>Naviculaceae</taxon>
        <taxon>Seminavis</taxon>
    </lineage>
</organism>
<gene>
    <name evidence="1" type="ORF">SEMRO_1168_G248540.1</name>
</gene>
<accession>A0A9N8EMB2</accession>
<dbReference type="OrthoDB" id="46369at2759"/>
<protein>
    <submittedName>
        <fullName evidence="1">Uncharacterized protein</fullName>
    </submittedName>
</protein>
<proteinExistence type="predicted"/>
<evidence type="ECO:0000313" key="1">
    <source>
        <dbReference type="EMBL" id="CAB9521150.1"/>
    </source>
</evidence>
<name>A0A9N8EMB2_9STRA</name>
<evidence type="ECO:0000313" key="2">
    <source>
        <dbReference type="Proteomes" id="UP001153069"/>
    </source>
</evidence>
<reference evidence="1" key="1">
    <citation type="submission" date="2020-06" db="EMBL/GenBank/DDBJ databases">
        <authorList>
            <consortium name="Plant Systems Biology data submission"/>
        </authorList>
    </citation>
    <scope>NUCLEOTIDE SEQUENCE</scope>
    <source>
        <strain evidence="1">D6</strain>
    </source>
</reference>
<sequence>MTVPSSTASYHMSHDPTQQRLRALLCNQYLVGAASWKKATAAGAIVVAMSIIALVTLPGPQPQYHIAFIGNSMMYYNDFPRFMEALSDNHITQDCCLHGDASLDTILTWGSGTYQIWHTGVARIDTYNDDGHSKQQDDDDSSHQVRYDMGACTVEQLLFGYDYELDLRMQETDYYDKKNGDDDNAANQQEQQLNDDFYTYNDGKNPCWNDPSYYYFRQEQFETDGPPQFDFIVMNDRTRAPARRETRNTSLQILQDSYIDWFLETGAIPVFIVTYGYDTPYRDMSGLTNVSTFTSLTYEGYQEYAALVASYLPDTQQPRLAPVGLAFLMVYEENVALWQKLFHIDQIHASPHGTFLQGCVVHHTIFGRLPSPHVIRNDMSALWNHARRMQPRKHRRLPMPTYEEAAYLYHVAERVTVRNQVPKTLIRYQNHEASDYIPNDSIYADNDIYR</sequence>
<dbReference type="Proteomes" id="UP001153069">
    <property type="component" value="Unassembled WGS sequence"/>
</dbReference>